<accession>A0AAW0FK17</accession>
<evidence type="ECO:0000256" key="1">
    <source>
        <dbReference type="SAM" id="MobiDB-lite"/>
    </source>
</evidence>
<sequence>MVSEGVIYTSETGDVSVDRSSVTLWIFPVLFKQTAGPWVNINMEGVKIRIPNGKSTPHFVKQLRKNLVGTLVCGEIYRVDDFGTKIIFAGLTDRDAGAGNDNQHDGNKRHQETSSDIHTSSRSQTKDELRISSFLRGLHLHNTEGRIYTFGEVDAQLRRNWTENRGSFVMVAKESRWLRVHWPYQRLKTIPTWVQFLSAIIQFPLDLFHALRHPMSTINLYITQVDVTFDEFKIRDAELIMQMIGIIAEKRHLHNIQWQDVFADALTQCLQGLVS</sequence>
<name>A0AAW0FK17_9APHY</name>
<proteinExistence type="predicted"/>
<feature type="region of interest" description="Disordered" evidence="1">
    <location>
        <begin position="98"/>
        <end position="125"/>
    </location>
</feature>
<dbReference type="EMBL" id="JASBNA010000048">
    <property type="protein sequence ID" value="KAK7680527.1"/>
    <property type="molecule type" value="Genomic_DNA"/>
</dbReference>
<comment type="caution">
    <text evidence="2">The sequence shown here is derived from an EMBL/GenBank/DDBJ whole genome shotgun (WGS) entry which is preliminary data.</text>
</comment>
<keyword evidence="3" id="KW-1185">Reference proteome</keyword>
<protein>
    <recommendedName>
        <fullName evidence="4">DUF4283 domain-containing protein</fullName>
    </recommendedName>
</protein>
<evidence type="ECO:0000313" key="3">
    <source>
        <dbReference type="Proteomes" id="UP001385951"/>
    </source>
</evidence>
<reference evidence="2 3" key="1">
    <citation type="submission" date="2022-09" db="EMBL/GenBank/DDBJ databases">
        <authorList>
            <person name="Palmer J.M."/>
        </authorList>
    </citation>
    <scope>NUCLEOTIDE SEQUENCE [LARGE SCALE GENOMIC DNA]</scope>
    <source>
        <strain evidence="2 3">DSM 7382</strain>
    </source>
</reference>
<feature type="compositionally biased region" description="Basic and acidic residues" evidence="1">
    <location>
        <begin position="98"/>
        <end position="115"/>
    </location>
</feature>
<dbReference type="Proteomes" id="UP001385951">
    <property type="component" value="Unassembled WGS sequence"/>
</dbReference>
<evidence type="ECO:0008006" key="4">
    <source>
        <dbReference type="Google" id="ProtNLM"/>
    </source>
</evidence>
<organism evidence="2 3">
    <name type="scientific">Cerrena zonata</name>
    <dbReference type="NCBI Taxonomy" id="2478898"/>
    <lineage>
        <taxon>Eukaryota</taxon>
        <taxon>Fungi</taxon>
        <taxon>Dikarya</taxon>
        <taxon>Basidiomycota</taxon>
        <taxon>Agaricomycotina</taxon>
        <taxon>Agaricomycetes</taxon>
        <taxon>Polyporales</taxon>
        <taxon>Cerrenaceae</taxon>
        <taxon>Cerrena</taxon>
    </lineage>
</organism>
<evidence type="ECO:0000313" key="2">
    <source>
        <dbReference type="EMBL" id="KAK7680527.1"/>
    </source>
</evidence>
<dbReference type="AlphaFoldDB" id="A0AAW0FK17"/>
<gene>
    <name evidence="2" type="ORF">QCA50_016308</name>
</gene>